<name>A0ABS8RHQ0_DATST</name>
<dbReference type="Proteomes" id="UP000823775">
    <property type="component" value="Unassembled WGS sequence"/>
</dbReference>
<feature type="region of interest" description="Disordered" evidence="1">
    <location>
        <begin position="38"/>
        <end position="57"/>
    </location>
</feature>
<keyword evidence="2" id="KW-0812">Transmembrane</keyword>
<evidence type="ECO:0000256" key="1">
    <source>
        <dbReference type="SAM" id="MobiDB-lite"/>
    </source>
</evidence>
<feature type="transmembrane region" description="Helical" evidence="2">
    <location>
        <begin position="68"/>
        <end position="89"/>
    </location>
</feature>
<reference evidence="3 4" key="1">
    <citation type="journal article" date="2021" name="BMC Genomics">
        <title>Datura genome reveals duplications of psychoactive alkaloid biosynthetic genes and high mutation rate following tissue culture.</title>
        <authorList>
            <person name="Rajewski A."/>
            <person name="Carter-House D."/>
            <person name="Stajich J."/>
            <person name="Litt A."/>
        </authorList>
    </citation>
    <scope>NUCLEOTIDE SEQUENCE [LARGE SCALE GENOMIC DNA]</scope>
    <source>
        <strain evidence="3">AR-01</strain>
    </source>
</reference>
<feature type="compositionally biased region" description="Polar residues" evidence="1">
    <location>
        <begin position="40"/>
        <end position="53"/>
    </location>
</feature>
<comment type="caution">
    <text evidence="3">The sequence shown here is derived from an EMBL/GenBank/DDBJ whole genome shotgun (WGS) entry which is preliminary data.</text>
</comment>
<feature type="non-terminal residue" evidence="3">
    <location>
        <position position="1"/>
    </location>
</feature>
<sequence>RGSCTILAEIDIETPATKKYDLEKSKDEIRHDLKLHKSVPKSSQYASTPTNFARTLRRENRHEKQMKLFIEYLGTFIDTATIATLALYVNLHARIDDMEVGENEGLKDLIIKDIEKFVPKLKKAQEYILKLEQKR</sequence>
<proteinExistence type="predicted"/>
<protein>
    <submittedName>
        <fullName evidence="3">Uncharacterized protein</fullName>
    </submittedName>
</protein>
<dbReference type="EMBL" id="JACEIK010000006">
    <property type="protein sequence ID" value="MCD7446130.1"/>
    <property type="molecule type" value="Genomic_DNA"/>
</dbReference>
<organism evidence="3 4">
    <name type="scientific">Datura stramonium</name>
    <name type="common">Jimsonweed</name>
    <name type="synonym">Common thornapple</name>
    <dbReference type="NCBI Taxonomy" id="4076"/>
    <lineage>
        <taxon>Eukaryota</taxon>
        <taxon>Viridiplantae</taxon>
        <taxon>Streptophyta</taxon>
        <taxon>Embryophyta</taxon>
        <taxon>Tracheophyta</taxon>
        <taxon>Spermatophyta</taxon>
        <taxon>Magnoliopsida</taxon>
        <taxon>eudicotyledons</taxon>
        <taxon>Gunneridae</taxon>
        <taxon>Pentapetalae</taxon>
        <taxon>asterids</taxon>
        <taxon>lamiids</taxon>
        <taxon>Solanales</taxon>
        <taxon>Solanaceae</taxon>
        <taxon>Solanoideae</taxon>
        <taxon>Datureae</taxon>
        <taxon>Datura</taxon>
    </lineage>
</organism>
<evidence type="ECO:0000313" key="4">
    <source>
        <dbReference type="Proteomes" id="UP000823775"/>
    </source>
</evidence>
<accession>A0ABS8RHQ0</accession>
<gene>
    <name evidence="3" type="ORF">HAX54_041515</name>
</gene>
<evidence type="ECO:0000313" key="3">
    <source>
        <dbReference type="EMBL" id="MCD7446130.1"/>
    </source>
</evidence>
<keyword evidence="2" id="KW-1133">Transmembrane helix</keyword>
<keyword evidence="4" id="KW-1185">Reference proteome</keyword>
<evidence type="ECO:0000256" key="2">
    <source>
        <dbReference type="SAM" id="Phobius"/>
    </source>
</evidence>
<keyword evidence="2" id="KW-0472">Membrane</keyword>